<keyword evidence="2" id="KW-0520">NAD</keyword>
<evidence type="ECO:0000259" key="3">
    <source>
        <dbReference type="Pfam" id="PF03446"/>
    </source>
</evidence>
<dbReference type="SUPFAM" id="SSF51735">
    <property type="entry name" value="NAD(P)-binding Rossmann-fold domains"/>
    <property type="match status" value="1"/>
</dbReference>
<dbReference type="RefSeq" id="WP_209763326.1">
    <property type="nucleotide sequence ID" value="NZ_JAGINP010000001.1"/>
</dbReference>
<dbReference type="PROSITE" id="PS00895">
    <property type="entry name" value="3_HYDROXYISOBUT_DH"/>
    <property type="match status" value="1"/>
</dbReference>
<reference evidence="5 6" key="1">
    <citation type="submission" date="2021-03" db="EMBL/GenBank/DDBJ databases">
        <title>Genomic Encyclopedia of Type Strains, Phase III (KMG-III): the genomes of soil and plant-associated and newly described type strains.</title>
        <authorList>
            <person name="Whitman W."/>
        </authorList>
    </citation>
    <scope>NUCLEOTIDE SEQUENCE [LARGE SCALE GENOMIC DNA]</scope>
    <source>
        <strain evidence="5 6">IMMIB AFH-6</strain>
    </source>
</reference>
<dbReference type="InterPro" id="IPR051265">
    <property type="entry name" value="HIBADH-related_NP60_sf"/>
</dbReference>
<dbReference type="Gene3D" id="1.10.1040.10">
    <property type="entry name" value="N-(1-d-carboxylethyl)-l-norvaline Dehydrogenase, domain 2"/>
    <property type="match status" value="1"/>
</dbReference>
<feature type="domain" description="3-hydroxyisobutyrate dehydrogenase-like NAD-binding" evidence="4">
    <location>
        <begin position="165"/>
        <end position="283"/>
    </location>
</feature>
<protein>
    <submittedName>
        <fullName evidence="5">3-hydroxyisobutyrate dehydrogenase-like beta-hydroxyacid dehydrogenase</fullName>
    </submittedName>
</protein>
<dbReference type="EMBL" id="JAGINP010000001">
    <property type="protein sequence ID" value="MBP2290813.1"/>
    <property type="molecule type" value="Genomic_DNA"/>
</dbReference>
<dbReference type="SUPFAM" id="SSF48179">
    <property type="entry name" value="6-phosphogluconate dehydrogenase C-terminal domain-like"/>
    <property type="match status" value="1"/>
</dbReference>
<evidence type="ECO:0000313" key="5">
    <source>
        <dbReference type="EMBL" id="MBP2290813.1"/>
    </source>
</evidence>
<accession>A0ABS4SFG9</accession>
<dbReference type="Pfam" id="PF03446">
    <property type="entry name" value="NAD_binding_2"/>
    <property type="match status" value="1"/>
</dbReference>
<evidence type="ECO:0000259" key="4">
    <source>
        <dbReference type="Pfam" id="PF14833"/>
    </source>
</evidence>
<dbReference type="Gene3D" id="3.40.50.720">
    <property type="entry name" value="NAD(P)-binding Rossmann-like Domain"/>
    <property type="match status" value="1"/>
</dbReference>
<keyword evidence="1" id="KW-0560">Oxidoreductase</keyword>
<gene>
    <name evidence="5" type="ORF">J2851_000550</name>
</gene>
<keyword evidence="6" id="KW-1185">Reference proteome</keyword>
<evidence type="ECO:0000256" key="1">
    <source>
        <dbReference type="ARBA" id="ARBA00023002"/>
    </source>
</evidence>
<name>A0ABS4SFG9_9PROT</name>
<dbReference type="InterPro" id="IPR029154">
    <property type="entry name" value="HIBADH-like_NADP-bd"/>
</dbReference>
<dbReference type="InterPro" id="IPR002204">
    <property type="entry name" value="3-OH-isobutyrate_DH-rel_CS"/>
</dbReference>
<sequence>MDIGFVGLGGMGRGMAANLVKAGHRVRVWNRSPGPAEALRAEGAEPVSRPEDAMQGEAVLSILADDTATRAVFLDGGALDRAAKGLVHVSMGTLSTAFVQEFAALHRDRGLGYVAAPVFGRTDVAAAGKLNILAAGDPAAIDRVQPLLDAMGQKTWRLGDDPVRANVVKIAGNFMIAAAIEAMGEAVALGRGHGIPAGDLLEVMTNTLFAAPVYKGYGGIIVEERYDPAAFKLTLGLKDVRLALAAGEAAHVPLPLASLLRDGFLEAIAHGDADRDWAALAKVAARRAGLE</sequence>
<dbReference type="Proteomes" id="UP000781958">
    <property type="component" value="Unassembled WGS sequence"/>
</dbReference>
<dbReference type="PANTHER" id="PTHR43580:SF2">
    <property type="entry name" value="CYTOKINE-LIKE NUCLEAR FACTOR N-PAC"/>
    <property type="match status" value="1"/>
</dbReference>
<organism evidence="5 6">
    <name type="scientific">Azospirillum rugosum</name>
    <dbReference type="NCBI Taxonomy" id="416170"/>
    <lineage>
        <taxon>Bacteria</taxon>
        <taxon>Pseudomonadati</taxon>
        <taxon>Pseudomonadota</taxon>
        <taxon>Alphaproteobacteria</taxon>
        <taxon>Rhodospirillales</taxon>
        <taxon>Azospirillaceae</taxon>
        <taxon>Azospirillum</taxon>
    </lineage>
</organism>
<proteinExistence type="predicted"/>
<comment type="caution">
    <text evidence="5">The sequence shown here is derived from an EMBL/GenBank/DDBJ whole genome shotgun (WGS) entry which is preliminary data.</text>
</comment>
<evidence type="ECO:0000313" key="6">
    <source>
        <dbReference type="Proteomes" id="UP000781958"/>
    </source>
</evidence>
<dbReference type="InterPro" id="IPR008927">
    <property type="entry name" value="6-PGluconate_DH-like_C_sf"/>
</dbReference>
<dbReference type="PIRSF" id="PIRSF000103">
    <property type="entry name" value="HIBADH"/>
    <property type="match status" value="1"/>
</dbReference>
<dbReference type="InterPro" id="IPR036291">
    <property type="entry name" value="NAD(P)-bd_dom_sf"/>
</dbReference>
<dbReference type="PANTHER" id="PTHR43580">
    <property type="entry name" value="OXIDOREDUCTASE GLYR1-RELATED"/>
    <property type="match status" value="1"/>
</dbReference>
<feature type="domain" description="6-phosphogluconate dehydrogenase NADP-binding" evidence="3">
    <location>
        <begin position="2"/>
        <end position="156"/>
    </location>
</feature>
<dbReference type="InterPro" id="IPR006115">
    <property type="entry name" value="6PGDH_NADP-bd"/>
</dbReference>
<dbReference type="Pfam" id="PF14833">
    <property type="entry name" value="NAD_binding_11"/>
    <property type="match status" value="1"/>
</dbReference>
<dbReference type="InterPro" id="IPR015815">
    <property type="entry name" value="HIBADH-related"/>
</dbReference>
<evidence type="ECO:0000256" key="2">
    <source>
        <dbReference type="ARBA" id="ARBA00023027"/>
    </source>
</evidence>
<dbReference type="InterPro" id="IPR013328">
    <property type="entry name" value="6PGD_dom2"/>
</dbReference>